<keyword evidence="3" id="KW-1185">Reference proteome</keyword>
<evidence type="ECO:0008006" key="4">
    <source>
        <dbReference type="Google" id="ProtNLM"/>
    </source>
</evidence>
<keyword evidence="1" id="KW-0732">Signal</keyword>
<feature type="signal peptide" evidence="1">
    <location>
        <begin position="1"/>
        <end position="26"/>
    </location>
</feature>
<evidence type="ECO:0000256" key="1">
    <source>
        <dbReference type="SAM" id="SignalP"/>
    </source>
</evidence>
<sequence length="257" mass="27321">MRARHTVVVALAPLVLIGTVAPTVHADTAVGDTRITSVTVKPATGVGADLKTGVTVSLTATDNSGIDRVIGTKLTGPDGLVIPASSTTCKARSAITVQCRIFFPLWPKGTDPGNLRNSAAGAWRFTAKAVAVNGDSHRLSPGKLLHVKRHATLQSLEATPRPVGKGGKLTLSGRLQRANWDTNSWEGYAGRPVALQFRKSGTKKFKPVKTVTTDSAGRLHTTVTAKTTGSWRWRFTADTESTGAKSQHQRVVVRQQS</sequence>
<proteinExistence type="predicted"/>
<organism evidence="2 3">
    <name type="scientific">Streptomyces paludis</name>
    <dbReference type="NCBI Taxonomy" id="2282738"/>
    <lineage>
        <taxon>Bacteria</taxon>
        <taxon>Bacillati</taxon>
        <taxon>Actinomycetota</taxon>
        <taxon>Actinomycetes</taxon>
        <taxon>Kitasatosporales</taxon>
        <taxon>Streptomycetaceae</taxon>
        <taxon>Streptomyces</taxon>
    </lineage>
</organism>
<dbReference type="OrthoDB" id="4151496at2"/>
<feature type="chain" id="PRO_5017022737" description="Calcium-binding protein" evidence="1">
    <location>
        <begin position="27"/>
        <end position="257"/>
    </location>
</feature>
<protein>
    <recommendedName>
        <fullName evidence="4">Calcium-binding protein</fullName>
    </recommendedName>
</protein>
<dbReference type="KEGG" id="spad:DVK44_08135"/>
<dbReference type="RefSeq" id="WP_114659040.1">
    <property type="nucleotide sequence ID" value="NZ_CP031194.1"/>
</dbReference>
<gene>
    <name evidence="2" type="ORF">DVK44_08135</name>
</gene>
<name>A0A345HLU9_9ACTN</name>
<dbReference type="Proteomes" id="UP000253868">
    <property type="component" value="Chromosome"/>
</dbReference>
<accession>A0A345HLU9</accession>
<dbReference type="EMBL" id="CP031194">
    <property type="protein sequence ID" value="AXG77673.1"/>
    <property type="molecule type" value="Genomic_DNA"/>
</dbReference>
<reference evidence="3" key="1">
    <citation type="submission" date="2018-07" db="EMBL/GenBank/DDBJ databases">
        <authorList>
            <person name="Zhao J."/>
        </authorList>
    </citation>
    <scope>NUCLEOTIDE SEQUENCE [LARGE SCALE GENOMIC DNA]</scope>
    <source>
        <strain evidence="3">GSSD-12</strain>
    </source>
</reference>
<evidence type="ECO:0000313" key="2">
    <source>
        <dbReference type="EMBL" id="AXG77673.1"/>
    </source>
</evidence>
<evidence type="ECO:0000313" key="3">
    <source>
        <dbReference type="Proteomes" id="UP000253868"/>
    </source>
</evidence>
<dbReference type="AlphaFoldDB" id="A0A345HLU9"/>